<dbReference type="InterPro" id="IPR036028">
    <property type="entry name" value="SH3-like_dom_sf"/>
</dbReference>
<dbReference type="EMBL" id="JAINUG010000155">
    <property type="protein sequence ID" value="KAJ8391568.1"/>
    <property type="molecule type" value="Genomic_DNA"/>
</dbReference>
<feature type="domain" description="F-BAR" evidence="7">
    <location>
        <begin position="62"/>
        <end position="331"/>
    </location>
</feature>
<evidence type="ECO:0000313" key="8">
    <source>
        <dbReference type="EMBL" id="KAJ8391568.1"/>
    </source>
</evidence>
<evidence type="ECO:0000259" key="7">
    <source>
        <dbReference type="PROSITE" id="PS51741"/>
    </source>
</evidence>
<sequence length="483" mass="53942">TTTSIINPGAGCVCAFSFFFCFPFSQFSGSSSRVCSFFVTFLKQKSPRSQKLELPSAKMTLLLFKDAFWGLDFTSHQGYETVIQRLCEGRRMCKEMEDLLKLRAQAEEKYGKELVMIARRAGGQAEISTLRASFDQLKAQIENVGNLHIQLSVTLRDEVKRIEVFREHQKEQRKKFEGIMEKVQKNKVALYKKTMESKKSYEQKCKEADEAELAVVRTSSAAAVTVKQSEKVNPAPTPKRPPRPTTAPSAVLQLKKQYVSNVEQLDGVRLDWESTHKSTCEVFQQQEGDRISILRNAMWTHCNHFSTQCVKEDEFFEEVRKSLESCDVNTDNNTFIEMKRTGSVPPAAIVFESYYGRNTPGENNGTARCGGGGVMKRFSNLLQGNSGGSRLNVNENPTQAPPSAEQADNVYASIPGLQPAAHKSVPTDAEYRVLYDYTPRNVDELPISAGDVVVVVECSEDGWWTVDKGGELGLVPGSYLTAV</sequence>
<evidence type="ECO:0008006" key="10">
    <source>
        <dbReference type="Google" id="ProtNLM"/>
    </source>
</evidence>
<dbReference type="GO" id="GO:0030041">
    <property type="term" value="P:actin filament polymerization"/>
    <property type="evidence" value="ECO:0007669"/>
    <property type="project" value="TreeGrafter"/>
</dbReference>
<comment type="caution">
    <text evidence="8">The sequence shown here is derived from an EMBL/GenBank/DDBJ whole genome shotgun (WGS) entry which is preliminary data.</text>
</comment>
<evidence type="ECO:0000259" key="6">
    <source>
        <dbReference type="PROSITE" id="PS50002"/>
    </source>
</evidence>
<dbReference type="Gene3D" id="2.30.30.40">
    <property type="entry name" value="SH3 Domains"/>
    <property type="match status" value="1"/>
</dbReference>
<organism evidence="8 9">
    <name type="scientific">Aldrovandia affinis</name>
    <dbReference type="NCBI Taxonomy" id="143900"/>
    <lineage>
        <taxon>Eukaryota</taxon>
        <taxon>Metazoa</taxon>
        <taxon>Chordata</taxon>
        <taxon>Craniata</taxon>
        <taxon>Vertebrata</taxon>
        <taxon>Euteleostomi</taxon>
        <taxon>Actinopterygii</taxon>
        <taxon>Neopterygii</taxon>
        <taxon>Teleostei</taxon>
        <taxon>Notacanthiformes</taxon>
        <taxon>Halosauridae</taxon>
        <taxon>Aldrovandia</taxon>
    </lineage>
</organism>
<dbReference type="GO" id="GO:0051015">
    <property type="term" value="F:actin filament binding"/>
    <property type="evidence" value="ECO:0007669"/>
    <property type="project" value="TreeGrafter"/>
</dbReference>
<feature type="non-terminal residue" evidence="8">
    <location>
        <position position="1"/>
    </location>
</feature>
<dbReference type="PROSITE" id="PS50002">
    <property type="entry name" value="SH3"/>
    <property type="match status" value="1"/>
</dbReference>
<dbReference type="SMART" id="SM00326">
    <property type="entry name" value="SH3"/>
    <property type="match status" value="1"/>
</dbReference>
<dbReference type="GO" id="GO:0005886">
    <property type="term" value="C:plasma membrane"/>
    <property type="evidence" value="ECO:0007669"/>
    <property type="project" value="TreeGrafter"/>
</dbReference>
<evidence type="ECO:0000313" key="9">
    <source>
        <dbReference type="Proteomes" id="UP001221898"/>
    </source>
</evidence>
<dbReference type="InterPro" id="IPR001060">
    <property type="entry name" value="FCH_dom"/>
</dbReference>
<dbReference type="AlphaFoldDB" id="A0AAD7RWC7"/>
<keyword evidence="3 4" id="KW-0175">Coiled coil</keyword>
<keyword evidence="9" id="KW-1185">Reference proteome</keyword>
<dbReference type="SUPFAM" id="SSF103657">
    <property type="entry name" value="BAR/IMD domain-like"/>
    <property type="match status" value="1"/>
</dbReference>
<dbReference type="PANTHER" id="PTHR23065">
    <property type="entry name" value="PROLINE-SERINE-THREONINE PHOSPHATASE INTERACTING PROTEIN 1"/>
    <property type="match status" value="1"/>
</dbReference>
<dbReference type="PROSITE" id="PS51741">
    <property type="entry name" value="F_BAR"/>
    <property type="match status" value="1"/>
</dbReference>
<dbReference type="InterPro" id="IPR031160">
    <property type="entry name" value="F_BAR_dom"/>
</dbReference>
<dbReference type="Gene3D" id="1.20.1270.60">
    <property type="entry name" value="Arfaptin homology (AH) domain/BAR domain"/>
    <property type="match status" value="1"/>
</dbReference>
<dbReference type="GO" id="GO:0005737">
    <property type="term" value="C:cytoplasm"/>
    <property type="evidence" value="ECO:0007669"/>
    <property type="project" value="TreeGrafter"/>
</dbReference>
<evidence type="ECO:0000256" key="2">
    <source>
        <dbReference type="PROSITE-ProRule" id="PRU00192"/>
    </source>
</evidence>
<accession>A0AAD7RWC7</accession>
<name>A0AAD7RWC7_9TELE</name>
<dbReference type="SMART" id="SM00055">
    <property type="entry name" value="FCH"/>
    <property type="match status" value="1"/>
</dbReference>
<evidence type="ECO:0000256" key="5">
    <source>
        <dbReference type="SAM" id="MobiDB-lite"/>
    </source>
</evidence>
<dbReference type="InterPro" id="IPR027267">
    <property type="entry name" value="AH/BAR_dom_sf"/>
</dbReference>
<dbReference type="PRINTS" id="PR00452">
    <property type="entry name" value="SH3DOMAIN"/>
</dbReference>
<dbReference type="Pfam" id="PF00611">
    <property type="entry name" value="FCH"/>
    <property type="match status" value="1"/>
</dbReference>
<feature type="domain" description="SH3" evidence="6">
    <location>
        <begin position="426"/>
        <end position="483"/>
    </location>
</feature>
<dbReference type="Proteomes" id="UP001221898">
    <property type="component" value="Unassembled WGS sequence"/>
</dbReference>
<keyword evidence="1 2" id="KW-0728">SH3 domain</keyword>
<reference evidence="8" key="1">
    <citation type="journal article" date="2023" name="Science">
        <title>Genome structures resolve the early diversification of teleost fishes.</title>
        <authorList>
            <person name="Parey E."/>
            <person name="Louis A."/>
            <person name="Montfort J."/>
            <person name="Bouchez O."/>
            <person name="Roques C."/>
            <person name="Iampietro C."/>
            <person name="Lluch J."/>
            <person name="Castinel A."/>
            <person name="Donnadieu C."/>
            <person name="Desvignes T."/>
            <person name="Floi Bucao C."/>
            <person name="Jouanno E."/>
            <person name="Wen M."/>
            <person name="Mejri S."/>
            <person name="Dirks R."/>
            <person name="Jansen H."/>
            <person name="Henkel C."/>
            <person name="Chen W.J."/>
            <person name="Zahm M."/>
            <person name="Cabau C."/>
            <person name="Klopp C."/>
            <person name="Thompson A.W."/>
            <person name="Robinson-Rechavi M."/>
            <person name="Braasch I."/>
            <person name="Lecointre G."/>
            <person name="Bobe J."/>
            <person name="Postlethwait J.H."/>
            <person name="Berthelot C."/>
            <person name="Roest Crollius H."/>
            <person name="Guiguen Y."/>
        </authorList>
    </citation>
    <scope>NUCLEOTIDE SEQUENCE</scope>
    <source>
        <strain evidence="8">NC1722</strain>
    </source>
</reference>
<dbReference type="InterPro" id="IPR001452">
    <property type="entry name" value="SH3_domain"/>
</dbReference>
<dbReference type="FunFam" id="1.20.1270.60:FF:000037">
    <property type="entry name" value="Proline-serine-threonine phosphatase interacting protein 1"/>
    <property type="match status" value="1"/>
</dbReference>
<proteinExistence type="predicted"/>
<evidence type="ECO:0000256" key="3">
    <source>
        <dbReference type="PROSITE-ProRule" id="PRU01077"/>
    </source>
</evidence>
<dbReference type="PANTHER" id="PTHR23065:SF51">
    <property type="entry name" value="PROLINE-SERINE-THREONINE PHOSPHATASE-INTERACTING PROTEIN 1"/>
    <property type="match status" value="1"/>
</dbReference>
<dbReference type="SUPFAM" id="SSF50044">
    <property type="entry name" value="SH3-domain"/>
    <property type="match status" value="1"/>
</dbReference>
<feature type="region of interest" description="Disordered" evidence="5">
    <location>
        <begin position="226"/>
        <end position="248"/>
    </location>
</feature>
<feature type="compositionally biased region" description="Pro residues" evidence="5">
    <location>
        <begin position="235"/>
        <end position="245"/>
    </location>
</feature>
<protein>
    <recommendedName>
        <fullName evidence="10">Proline-serine-threonine phosphatase interacting protein 1a</fullName>
    </recommendedName>
</protein>
<evidence type="ECO:0000256" key="1">
    <source>
        <dbReference type="ARBA" id="ARBA00022443"/>
    </source>
</evidence>
<dbReference type="GO" id="GO:0005884">
    <property type="term" value="C:actin filament"/>
    <property type="evidence" value="ECO:0007669"/>
    <property type="project" value="TreeGrafter"/>
</dbReference>
<feature type="coiled-coil region" evidence="4">
    <location>
        <begin position="166"/>
        <end position="211"/>
    </location>
</feature>
<gene>
    <name evidence="8" type="ORF">AAFF_G00087090</name>
</gene>
<dbReference type="Pfam" id="PF14604">
    <property type="entry name" value="SH3_9"/>
    <property type="match status" value="1"/>
</dbReference>
<evidence type="ECO:0000256" key="4">
    <source>
        <dbReference type="SAM" id="Coils"/>
    </source>
</evidence>